<comment type="caution">
    <text evidence="2">The sequence shown here is derived from an EMBL/GenBank/DDBJ whole genome shotgun (WGS) entry which is preliminary data.</text>
</comment>
<protein>
    <submittedName>
        <fullName evidence="2">Uncharacterized protein</fullName>
    </submittedName>
</protein>
<sequence>MPSHARASAVRLPTSIQACLFDLDGVLTDIARAHAAAWKERFDSYLRSRADRDIDAPDGEPDDPVGVETVRDTGPRGEMTR</sequence>
<dbReference type="EMBL" id="BAABFR010000078">
    <property type="protein sequence ID" value="GAA4400233.1"/>
    <property type="molecule type" value="Genomic_DNA"/>
</dbReference>
<feature type="compositionally biased region" description="Acidic residues" evidence="1">
    <location>
        <begin position="56"/>
        <end position="65"/>
    </location>
</feature>
<evidence type="ECO:0000256" key="1">
    <source>
        <dbReference type="SAM" id="MobiDB-lite"/>
    </source>
</evidence>
<feature type="region of interest" description="Disordered" evidence="1">
    <location>
        <begin position="49"/>
        <end position="81"/>
    </location>
</feature>
<proteinExistence type="predicted"/>
<evidence type="ECO:0000313" key="2">
    <source>
        <dbReference type="EMBL" id="GAA4400233.1"/>
    </source>
</evidence>
<dbReference type="SUPFAM" id="SSF56784">
    <property type="entry name" value="HAD-like"/>
    <property type="match status" value="1"/>
</dbReference>
<accession>A0ABP8K3Z4</accession>
<name>A0ABP8K3Z4_9ACTN</name>
<dbReference type="InterPro" id="IPR023198">
    <property type="entry name" value="PGP-like_dom2"/>
</dbReference>
<dbReference type="Gene3D" id="3.40.50.1000">
    <property type="entry name" value="HAD superfamily/HAD-like"/>
    <property type="match status" value="1"/>
</dbReference>
<dbReference type="Proteomes" id="UP001500635">
    <property type="component" value="Unassembled WGS sequence"/>
</dbReference>
<evidence type="ECO:0000313" key="3">
    <source>
        <dbReference type="Proteomes" id="UP001500635"/>
    </source>
</evidence>
<feature type="compositionally biased region" description="Basic and acidic residues" evidence="1">
    <location>
        <begin position="69"/>
        <end position="81"/>
    </location>
</feature>
<dbReference type="InterPro" id="IPR023214">
    <property type="entry name" value="HAD_sf"/>
</dbReference>
<reference evidence="3" key="1">
    <citation type="journal article" date="2019" name="Int. J. Syst. Evol. Microbiol.">
        <title>The Global Catalogue of Microorganisms (GCM) 10K type strain sequencing project: providing services to taxonomists for standard genome sequencing and annotation.</title>
        <authorList>
            <consortium name="The Broad Institute Genomics Platform"/>
            <consortium name="The Broad Institute Genome Sequencing Center for Infectious Disease"/>
            <person name="Wu L."/>
            <person name="Ma J."/>
        </authorList>
    </citation>
    <scope>NUCLEOTIDE SEQUENCE [LARGE SCALE GENOMIC DNA]</scope>
    <source>
        <strain evidence="3">JCM 17688</strain>
    </source>
</reference>
<keyword evidence="3" id="KW-1185">Reference proteome</keyword>
<dbReference type="Gene3D" id="1.10.150.240">
    <property type="entry name" value="Putative phosphatase, domain 2"/>
    <property type="match status" value="1"/>
</dbReference>
<dbReference type="InterPro" id="IPR036412">
    <property type="entry name" value="HAD-like_sf"/>
</dbReference>
<dbReference type="RefSeq" id="WP_344999077.1">
    <property type="nucleotide sequence ID" value="NZ_BAABFR010000078.1"/>
</dbReference>
<gene>
    <name evidence="2" type="ORF">GCM10023147_38660</name>
</gene>
<organism evidence="2 3">
    <name type="scientific">Tsukamurella soli</name>
    <dbReference type="NCBI Taxonomy" id="644556"/>
    <lineage>
        <taxon>Bacteria</taxon>
        <taxon>Bacillati</taxon>
        <taxon>Actinomycetota</taxon>
        <taxon>Actinomycetes</taxon>
        <taxon>Mycobacteriales</taxon>
        <taxon>Tsukamurellaceae</taxon>
        <taxon>Tsukamurella</taxon>
    </lineage>
</organism>